<dbReference type="STRING" id="1794912.AXX12_11190"/>
<comment type="caution">
    <text evidence="5">The sequence shown here is derived from an EMBL/GenBank/DDBJ whole genome shotgun (WGS) entry which is preliminary data.</text>
</comment>
<dbReference type="PANTHER" id="PTHR22550">
    <property type="entry name" value="SPORE GERMINATION PROTEIN"/>
    <property type="match status" value="1"/>
</dbReference>
<organism evidence="5 6">
    <name type="scientific">Anaerosporomusa subterranea</name>
    <dbReference type="NCBI Taxonomy" id="1794912"/>
    <lineage>
        <taxon>Bacteria</taxon>
        <taxon>Bacillati</taxon>
        <taxon>Bacillota</taxon>
        <taxon>Negativicutes</taxon>
        <taxon>Acetonemataceae</taxon>
        <taxon>Anaerosporomusa</taxon>
    </lineage>
</organism>
<reference evidence="5 6" key="1">
    <citation type="submission" date="2016-02" db="EMBL/GenBank/DDBJ databases">
        <title>Anaerosporomusa subterraneum gen. nov., sp. nov., a spore-forming obligate anaerobe isolated from saprolite.</title>
        <authorList>
            <person name="Choi J.K."/>
            <person name="Shah M."/>
            <person name="Yee N."/>
        </authorList>
    </citation>
    <scope>NUCLEOTIDE SEQUENCE [LARGE SCALE GENOMIC DNA]</scope>
    <source>
        <strain evidence="5 6">RU4</strain>
    </source>
</reference>
<keyword evidence="4" id="KW-1133">Transmembrane helix</keyword>
<evidence type="ECO:0000256" key="4">
    <source>
        <dbReference type="SAM" id="Phobius"/>
    </source>
</evidence>
<protein>
    <submittedName>
        <fullName evidence="5">Spore gernimation protein</fullName>
    </submittedName>
</protein>
<feature type="compositionally biased region" description="Polar residues" evidence="3">
    <location>
        <begin position="598"/>
        <end position="615"/>
    </location>
</feature>
<comment type="similarity">
    <text evidence="1">Belongs to the GerABKA family.</text>
</comment>
<dbReference type="PANTHER" id="PTHR22550:SF5">
    <property type="entry name" value="LEUCINE ZIPPER PROTEIN 4"/>
    <property type="match status" value="1"/>
</dbReference>
<dbReference type="InterPro" id="IPR050768">
    <property type="entry name" value="UPF0353/GerABKA_families"/>
</dbReference>
<dbReference type="Pfam" id="PF03323">
    <property type="entry name" value="GerA"/>
    <property type="match status" value="1"/>
</dbReference>
<feature type="region of interest" description="Disordered" evidence="3">
    <location>
        <begin position="594"/>
        <end position="625"/>
    </location>
</feature>
<feature type="transmembrane region" description="Helical" evidence="4">
    <location>
        <begin position="369"/>
        <end position="390"/>
    </location>
</feature>
<keyword evidence="4" id="KW-0812">Transmembrane</keyword>
<feature type="transmembrane region" description="Helical" evidence="4">
    <location>
        <begin position="475"/>
        <end position="494"/>
    </location>
</feature>
<accession>A0A154BP22</accession>
<evidence type="ECO:0000256" key="3">
    <source>
        <dbReference type="SAM" id="MobiDB-lite"/>
    </source>
</evidence>
<dbReference type="EMBL" id="LSGP01000020">
    <property type="protein sequence ID" value="KYZ75763.1"/>
    <property type="molecule type" value="Genomic_DNA"/>
</dbReference>
<feature type="transmembrane region" description="Helical" evidence="4">
    <location>
        <begin position="411"/>
        <end position="430"/>
    </location>
</feature>
<evidence type="ECO:0000313" key="6">
    <source>
        <dbReference type="Proteomes" id="UP000076268"/>
    </source>
</evidence>
<proteinExistence type="inferred from homology"/>
<dbReference type="GO" id="GO:0016020">
    <property type="term" value="C:membrane"/>
    <property type="evidence" value="ECO:0007669"/>
    <property type="project" value="InterPro"/>
</dbReference>
<dbReference type="RefSeq" id="WP_066243514.1">
    <property type="nucleotide sequence ID" value="NZ_LSGP01000020.1"/>
</dbReference>
<feature type="transmembrane region" description="Helical" evidence="4">
    <location>
        <begin position="531"/>
        <end position="554"/>
    </location>
</feature>
<name>A0A154BP22_ANASB</name>
<keyword evidence="2 4" id="KW-0472">Membrane</keyword>
<sequence>MTETLIQQMYRAIRDILVFHEPELPTQFVLDEFKPDDTKPEQEKRYGKLRESRRELEVLLRAARSLLKVMEDSKTALAENDHDRLRSIAFELEAIERQHEDLNAIFLSYESSKENFDKRLISASLKENVKTIDEIYGRPENKDVVVRELEIRGSKQRKAMLVYLEGMVDKLLINQSILQPLMYFSGMGDAAESEIFAILSSEYLPSNQTAQVKQFVDCVKGINAGDAALFVEGVGAALLVDVKGYKQRSLDRPQIEQTIQGAQVAFSEGLRVNTGLMRSILQTSDLVTDIFDIGTRIPKRCAVMYLRSLTNPALVAEVKRRIEGISTDYIVNMGVLEQFIEDHPTIPLPQMLSTERPDRVASSLAEGRMALFLDGTPFGYILPVSLFSFFHSGEDWSLKASAGTFMRIIRWFGTLFALILPSLYLGISYYHPEALPTELILALAAARESVPFPAFFEILMMEFSFELIREAGIRVPGVLGSTIGIVGAIILGQAAVSANLVSPIMVVIIAITGLASFAIPDYRIAFALRILRFAFLFLSATLGLVGLALGLLVLTVELCSMKSFGMPYMAPVGPKTIANYDVIKRGSVFQMERRPDELNTQDPTRQPAISRSWTQEKPIKKEDLS</sequence>
<dbReference type="OrthoDB" id="9772630at2"/>
<evidence type="ECO:0000256" key="1">
    <source>
        <dbReference type="ARBA" id="ARBA00005278"/>
    </source>
</evidence>
<dbReference type="InterPro" id="IPR004995">
    <property type="entry name" value="Spore_Ger"/>
</dbReference>
<dbReference type="Proteomes" id="UP000076268">
    <property type="component" value="Unassembled WGS sequence"/>
</dbReference>
<feature type="transmembrane region" description="Helical" evidence="4">
    <location>
        <begin position="500"/>
        <end position="519"/>
    </location>
</feature>
<gene>
    <name evidence="5" type="ORF">AXX12_11190</name>
</gene>
<evidence type="ECO:0000256" key="2">
    <source>
        <dbReference type="ARBA" id="ARBA00023136"/>
    </source>
</evidence>
<dbReference type="GO" id="GO:0009847">
    <property type="term" value="P:spore germination"/>
    <property type="evidence" value="ECO:0007669"/>
    <property type="project" value="InterPro"/>
</dbReference>
<dbReference type="AlphaFoldDB" id="A0A154BP22"/>
<keyword evidence="6" id="KW-1185">Reference proteome</keyword>
<evidence type="ECO:0000313" key="5">
    <source>
        <dbReference type="EMBL" id="KYZ75763.1"/>
    </source>
</evidence>